<dbReference type="OrthoDB" id="10265467at2759"/>
<proteinExistence type="predicted"/>
<protein>
    <recommendedName>
        <fullName evidence="8">UBZ4-type domain-containing protein</fullName>
    </recommendedName>
</protein>
<dbReference type="GO" id="GO:0008047">
    <property type="term" value="F:enzyme activator activity"/>
    <property type="evidence" value="ECO:0007669"/>
    <property type="project" value="TreeGrafter"/>
</dbReference>
<evidence type="ECO:0000256" key="2">
    <source>
        <dbReference type="ARBA" id="ARBA00022763"/>
    </source>
</evidence>
<dbReference type="EMBL" id="KQ424608">
    <property type="protein sequence ID" value="KOF70762.1"/>
    <property type="molecule type" value="Genomic_DNA"/>
</dbReference>
<gene>
    <name evidence="9" type="ORF">OCBIM_22002275mg</name>
</gene>
<dbReference type="GO" id="GO:0000731">
    <property type="term" value="P:DNA synthesis involved in DNA repair"/>
    <property type="evidence" value="ECO:0007669"/>
    <property type="project" value="TreeGrafter"/>
</dbReference>
<dbReference type="InterPro" id="IPR006642">
    <property type="entry name" value="Rad18_UBZ4"/>
</dbReference>
<evidence type="ECO:0000256" key="1">
    <source>
        <dbReference type="ARBA" id="ARBA00022723"/>
    </source>
</evidence>
<feature type="compositionally biased region" description="Acidic residues" evidence="7">
    <location>
        <begin position="54"/>
        <end position="67"/>
    </location>
</feature>
<name>A0A0L8G170_OCTBM</name>
<dbReference type="PANTHER" id="PTHR13779">
    <property type="entry name" value="WERNER HELICASE-INTERACTING PROTEIN 1 FAMILY MEMBER"/>
    <property type="match status" value="1"/>
</dbReference>
<evidence type="ECO:0000256" key="7">
    <source>
        <dbReference type="SAM" id="MobiDB-lite"/>
    </source>
</evidence>
<reference evidence="9" key="1">
    <citation type="submission" date="2015-07" db="EMBL/GenBank/DDBJ databases">
        <title>MeaNS - Measles Nucleotide Surveillance Program.</title>
        <authorList>
            <person name="Tran T."/>
            <person name="Druce J."/>
        </authorList>
    </citation>
    <scope>NUCLEOTIDE SEQUENCE</scope>
    <source>
        <strain evidence="9">UCB-OBI-ISO-001</strain>
        <tissue evidence="9">Gonad</tissue>
    </source>
</reference>
<sequence>MAAEKVDCPVCGKSFPVQTINVHVDECLKLDEDDEESSLMKRKHRDEDVCGSGGDDDLVGDADDADVVDGGGVGSKSWGSLIPYSKKSKLDGSPKLNKKQAANTNNNTNTSPSSVLKKRKSKTSALFTEDALDHKDSKGSNPGKDCSEGTRMVGSTSNEMTSLSVTTNTQNTNISSKQPCESSLITFNIPLAESLRPKTMENFVGQTKSIGEKSFIRKILFNYSLPPSMIFWGPPGSGKDCLLPHVENGTFILLGATTENPSFQVNSALLSRCHVVVLEKLSVEEVSTILRNAVESLKLKCFSDASEIDKLAADKEG</sequence>
<dbReference type="GO" id="GO:0017116">
    <property type="term" value="F:single-stranded DNA helicase activity"/>
    <property type="evidence" value="ECO:0007669"/>
    <property type="project" value="TreeGrafter"/>
</dbReference>
<keyword evidence="4" id="KW-0862">Zinc</keyword>
<evidence type="ECO:0000256" key="5">
    <source>
        <dbReference type="ARBA" id="ARBA00023204"/>
    </source>
</evidence>
<evidence type="ECO:0000256" key="3">
    <source>
        <dbReference type="ARBA" id="ARBA00022771"/>
    </source>
</evidence>
<evidence type="ECO:0000313" key="9">
    <source>
        <dbReference type="EMBL" id="KOF70762.1"/>
    </source>
</evidence>
<keyword evidence="2 6" id="KW-0227">DNA damage</keyword>
<dbReference type="STRING" id="37653.A0A0L8G170"/>
<dbReference type="AlphaFoldDB" id="A0A0L8G170"/>
<dbReference type="Gene3D" id="3.40.50.300">
    <property type="entry name" value="P-loop containing nucleotide triphosphate hydrolases"/>
    <property type="match status" value="2"/>
</dbReference>
<evidence type="ECO:0000256" key="6">
    <source>
        <dbReference type="PROSITE-ProRule" id="PRU01256"/>
    </source>
</evidence>
<dbReference type="InterPro" id="IPR051314">
    <property type="entry name" value="AAA_ATPase_RarA/MGS1/WRNIP1"/>
</dbReference>
<evidence type="ECO:0000259" key="8">
    <source>
        <dbReference type="PROSITE" id="PS51908"/>
    </source>
</evidence>
<dbReference type="GO" id="GO:0008270">
    <property type="term" value="F:zinc ion binding"/>
    <property type="evidence" value="ECO:0007669"/>
    <property type="project" value="UniProtKB-KW"/>
</dbReference>
<dbReference type="PROSITE" id="PS51908">
    <property type="entry name" value="ZF_UBZ4"/>
    <property type="match status" value="1"/>
</dbReference>
<accession>A0A0L8G170</accession>
<keyword evidence="3 6" id="KW-0863">Zinc-finger</keyword>
<evidence type="ECO:0000256" key="4">
    <source>
        <dbReference type="ARBA" id="ARBA00022833"/>
    </source>
</evidence>
<dbReference type="PANTHER" id="PTHR13779:SF7">
    <property type="entry name" value="ATPASE WRNIP1"/>
    <property type="match status" value="1"/>
</dbReference>
<feature type="region of interest" description="Disordered" evidence="7">
    <location>
        <begin position="32"/>
        <end position="161"/>
    </location>
</feature>
<dbReference type="GO" id="GO:0005634">
    <property type="term" value="C:nucleus"/>
    <property type="evidence" value="ECO:0007669"/>
    <property type="project" value="TreeGrafter"/>
</dbReference>
<dbReference type="GO" id="GO:0006261">
    <property type="term" value="P:DNA-templated DNA replication"/>
    <property type="evidence" value="ECO:0007669"/>
    <property type="project" value="TreeGrafter"/>
</dbReference>
<dbReference type="SMART" id="SM00734">
    <property type="entry name" value="ZnF_Rad18"/>
    <property type="match status" value="1"/>
</dbReference>
<dbReference type="Gene3D" id="3.30.160.60">
    <property type="entry name" value="Classic Zinc Finger"/>
    <property type="match status" value="1"/>
</dbReference>
<keyword evidence="1" id="KW-0479">Metal-binding</keyword>
<dbReference type="InterPro" id="IPR027417">
    <property type="entry name" value="P-loop_NTPase"/>
</dbReference>
<keyword evidence="5 6" id="KW-0234">DNA repair</keyword>
<dbReference type="SUPFAM" id="SSF52540">
    <property type="entry name" value="P-loop containing nucleoside triphosphate hydrolases"/>
    <property type="match status" value="2"/>
</dbReference>
<dbReference type="GO" id="GO:0003677">
    <property type="term" value="F:DNA binding"/>
    <property type="evidence" value="ECO:0007669"/>
    <property type="project" value="InterPro"/>
</dbReference>
<feature type="domain" description="UBZ4-type" evidence="8">
    <location>
        <begin position="5"/>
        <end position="32"/>
    </location>
</feature>
<organism evidence="9">
    <name type="scientific">Octopus bimaculoides</name>
    <name type="common">California two-spotted octopus</name>
    <dbReference type="NCBI Taxonomy" id="37653"/>
    <lineage>
        <taxon>Eukaryota</taxon>
        <taxon>Metazoa</taxon>
        <taxon>Spiralia</taxon>
        <taxon>Lophotrochozoa</taxon>
        <taxon>Mollusca</taxon>
        <taxon>Cephalopoda</taxon>
        <taxon>Coleoidea</taxon>
        <taxon>Octopodiformes</taxon>
        <taxon>Octopoda</taxon>
        <taxon>Incirrata</taxon>
        <taxon>Octopodidae</taxon>
        <taxon>Octopus</taxon>
    </lineage>
</organism>
<dbReference type="KEGG" id="obi:106879829"/>